<feature type="domain" description="Aminoacyl-transfer RNA synthetases class-II family profile" evidence="11">
    <location>
        <begin position="175"/>
        <end position="342"/>
    </location>
</feature>
<feature type="binding site" evidence="10">
    <location>
        <begin position="274"/>
        <end position="275"/>
    </location>
    <ligand>
        <name>substrate</name>
    </ligand>
</feature>
<keyword evidence="1 10" id="KW-0436">Ligase</keyword>
<feature type="binding site" evidence="10">
    <location>
        <begin position="232"/>
        <end position="234"/>
    </location>
    <ligand>
        <name>substrate</name>
    </ligand>
</feature>
<evidence type="ECO:0000313" key="13">
    <source>
        <dbReference type="Proteomes" id="UP000009227"/>
    </source>
</evidence>
<evidence type="ECO:0000313" key="12">
    <source>
        <dbReference type="EMBL" id="AEF96881.1"/>
    </source>
</evidence>
<feature type="binding site" evidence="10">
    <location>
        <position position="318"/>
    </location>
    <ligand>
        <name>substrate</name>
    </ligand>
</feature>
<accession>F6BET4</accession>
<dbReference type="OrthoDB" id="145125at2157"/>
<comment type="similarity">
    <text evidence="8 10">Belongs to the class-II aminoacyl-tRNA synthetase family. O-phosphoseryl-tRNA(Cys) synthetase subfamily.</text>
</comment>
<evidence type="ECO:0000256" key="10">
    <source>
        <dbReference type="HAMAP-Rule" id="MF_01674"/>
    </source>
</evidence>
<dbReference type="SUPFAM" id="SSF55681">
    <property type="entry name" value="Class II aaRS and biotin synthetases"/>
    <property type="match status" value="1"/>
</dbReference>
<protein>
    <recommendedName>
        <fullName evidence="10">O-phosphoserine--tRNA(Cys) ligase</fullName>
        <shortName evidence="10">O-phosphoserine--tRNA ligase</shortName>
        <ecNumber evidence="10">6.1.1.27</ecNumber>
    </recommendedName>
    <alternativeName>
        <fullName evidence="10">Non-canonical O-phosphoseryl-tRNA(Cys) synthetase</fullName>
    </alternativeName>
    <alternativeName>
        <fullName evidence="10">O-phosphoseryl-tRNA(Cys) synthetase</fullName>
        <shortName evidence="10">SepRS</shortName>
    </alternativeName>
</protein>
<evidence type="ECO:0000256" key="8">
    <source>
        <dbReference type="ARBA" id="ARBA00061637"/>
    </source>
</evidence>
<keyword evidence="5 10" id="KW-0030">Aminoacyl-tRNA synthetase</keyword>
<comment type="subunit">
    <text evidence="9 10">Homotetramer. Interacts with SepCysS.</text>
</comment>
<dbReference type="NCBIfam" id="TIGR00470">
    <property type="entry name" value="sepS"/>
    <property type="match status" value="1"/>
</dbReference>
<evidence type="ECO:0000259" key="11">
    <source>
        <dbReference type="PROSITE" id="PS50862"/>
    </source>
</evidence>
<dbReference type="Pfam" id="PF18006">
    <property type="entry name" value="SepRS_C"/>
    <property type="match status" value="1"/>
</dbReference>
<evidence type="ECO:0000256" key="4">
    <source>
        <dbReference type="ARBA" id="ARBA00022917"/>
    </source>
</evidence>
<dbReference type="AlphaFoldDB" id="F6BET4"/>
<dbReference type="Gene3D" id="6.10.250.3340">
    <property type="match status" value="1"/>
</dbReference>
<dbReference type="InterPro" id="IPR045864">
    <property type="entry name" value="aa-tRNA-synth_II/BPL/LPL"/>
</dbReference>
<dbReference type="InterPro" id="IPR041590">
    <property type="entry name" value="SepRS_C"/>
</dbReference>
<dbReference type="GO" id="GO:0043039">
    <property type="term" value="P:tRNA aminoacylation"/>
    <property type="evidence" value="ECO:0007669"/>
    <property type="project" value="UniProtKB-UniRule"/>
</dbReference>
<keyword evidence="2 10" id="KW-0547">Nucleotide-binding</keyword>
<name>F6BET4_METIK</name>
<proteinExistence type="inferred from homology"/>
<evidence type="ECO:0000256" key="1">
    <source>
        <dbReference type="ARBA" id="ARBA00022598"/>
    </source>
</evidence>
<dbReference type="PROSITE" id="PS50862">
    <property type="entry name" value="AA_TRNA_LIGASE_II"/>
    <property type="match status" value="1"/>
</dbReference>
<dbReference type="InterPro" id="IPR006195">
    <property type="entry name" value="aa-tRNA-synth_II"/>
</dbReference>
<dbReference type="SMR" id="F6BET4"/>
<dbReference type="GO" id="GO:0006412">
    <property type="term" value="P:translation"/>
    <property type="evidence" value="ECO:0007669"/>
    <property type="project" value="UniProtKB-KW"/>
</dbReference>
<keyword evidence="3 10" id="KW-0067">ATP-binding</keyword>
<dbReference type="InterPro" id="IPR005246">
    <property type="entry name" value="O-Pseryl-tRNA(Cys)_ligase"/>
</dbReference>
<evidence type="ECO:0000256" key="2">
    <source>
        <dbReference type="ARBA" id="ARBA00022741"/>
    </source>
</evidence>
<evidence type="ECO:0000256" key="3">
    <source>
        <dbReference type="ARBA" id="ARBA00022840"/>
    </source>
</evidence>
<keyword evidence="4 10" id="KW-0648">Protein biosynthesis</keyword>
<dbReference type="FunFam" id="3.30.930.10:FF:000139">
    <property type="entry name" value="O-phosphoserine--tRNA(Cys) ligase"/>
    <property type="match status" value="1"/>
</dbReference>
<dbReference type="Proteomes" id="UP000009227">
    <property type="component" value="Chromosome"/>
</dbReference>
<dbReference type="Gene3D" id="6.20.250.20">
    <property type="match status" value="1"/>
</dbReference>
<reference evidence="12 13" key="1">
    <citation type="submission" date="2011-05" db="EMBL/GenBank/DDBJ databases">
        <title>Complete sequence of Methanotorris igneus Kol 5.</title>
        <authorList>
            <consortium name="US DOE Joint Genome Institute"/>
            <person name="Lucas S."/>
            <person name="Han J."/>
            <person name="Lapidus A."/>
            <person name="Cheng J.-F."/>
            <person name="Goodwin L."/>
            <person name="Pitluck S."/>
            <person name="Peters L."/>
            <person name="Mikhailova N."/>
            <person name="Chertkov O."/>
            <person name="Han C."/>
            <person name="Tapia R."/>
            <person name="Land M."/>
            <person name="Hauser L."/>
            <person name="Kyrpides N."/>
            <person name="Ivanova N."/>
            <person name="Pagani I."/>
            <person name="Sieprawska-Lupa M."/>
            <person name="Whitman W."/>
            <person name="Woyke T."/>
        </authorList>
    </citation>
    <scope>NUCLEOTIDE SEQUENCE [LARGE SCALE GENOMIC DNA]</scope>
    <source>
        <strain evidence="13">DSM 5666 / JCM 11834 / Kol 5</strain>
    </source>
</reference>
<comment type="function">
    <text evidence="7 10">Catalyzes the attachment of O-phosphoserine (Sep) to tRNA(Cys).</text>
</comment>
<comment type="catalytic activity">
    <reaction evidence="6 10">
        <text>tRNA(Cys) + O-phospho-L-serine + ATP = O-phospho-L-seryl-tRNA(Cys) + AMP + diphosphate</text>
        <dbReference type="Rhea" id="RHEA:25678"/>
        <dbReference type="Rhea" id="RHEA-COMP:9661"/>
        <dbReference type="Rhea" id="RHEA-COMP:9719"/>
        <dbReference type="ChEBI" id="CHEBI:30616"/>
        <dbReference type="ChEBI" id="CHEBI:33019"/>
        <dbReference type="ChEBI" id="CHEBI:57524"/>
        <dbReference type="ChEBI" id="CHEBI:78442"/>
        <dbReference type="ChEBI" id="CHEBI:78551"/>
        <dbReference type="ChEBI" id="CHEBI:456215"/>
        <dbReference type="EC" id="6.1.1.27"/>
    </reaction>
</comment>
<dbReference type="STRING" id="880724.Metig_1346"/>
<dbReference type="EMBL" id="CP002737">
    <property type="protein sequence ID" value="AEF96881.1"/>
    <property type="molecule type" value="Genomic_DNA"/>
</dbReference>
<dbReference type="HAMAP" id="MF_01674">
    <property type="entry name" value="Sep_tRNA_synth"/>
    <property type="match status" value="1"/>
</dbReference>
<organism evidence="13">
    <name type="scientific">Methanotorris igneus (strain DSM 5666 / JCM 11834 / Kol 5)</name>
    <dbReference type="NCBI Taxonomy" id="880724"/>
    <lineage>
        <taxon>Archaea</taxon>
        <taxon>Methanobacteriati</taxon>
        <taxon>Methanobacteriota</taxon>
        <taxon>Methanomada group</taxon>
        <taxon>Methanococci</taxon>
        <taxon>Methanococcales</taxon>
        <taxon>Methanocaldococcaceae</taxon>
        <taxon>Methanotorris</taxon>
    </lineage>
</organism>
<gene>
    <name evidence="10" type="primary">sepS</name>
    <name evidence="12" type="ordered locus">Metig_1346</name>
</gene>
<feature type="binding site" evidence="10">
    <location>
        <begin position="187"/>
        <end position="189"/>
    </location>
    <ligand>
        <name>substrate</name>
    </ligand>
</feature>
<dbReference type="GO" id="GO:0000049">
    <property type="term" value="F:tRNA binding"/>
    <property type="evidence" value="ECO:0007669"/>
    <property type="project" value="InterPro"/>
</dbReference>
<evidence type="ECO:0000256" key="6">
    <source>
        <dbReference type="ARBA" id="ARBA00050735"/>
    </source>
</evidence>
<dbReference type="Pfam" id="PF01409">
    <property type="entry name" value="tRNA-synt_2d"/>
    <property type="match status" value="1"/>
</dbReference>
<dbReference type="EC" id="6.1.1.27" evidence="10"/>
<evidence type="ECO:0000256" key="7">
    <source>
        <dbReference type="ARBA" id="ARBA00058116"/>
    </source>
</evidence>
<sequence length="538" mass="62118">MFDKEKILEMANKDFEKAWRETKKLIKRKHVDLRYPRIKPHYGKPHPVMETIERLRQAYLRMGFEEYINPVIVDEQDIYKQFGPEAMAVLDRCFYLAGLPRPDVGLSESKVEEIRKLGIAIDDEKKENLRKVLHQYKKGTIDGDDLVFEIAKALNTSSEMGLKVLEEVFPEFKDLKPEATTLTLRSHMTSGWFITVGELIKKKPLPFKLFSIDRCFRREQREDKSHLMTYHSASCVVVGEDVDVDDGKIVAEGLLSQFGFTKFKFKPDEKKSKYYTPETQTEVYAYHPKLNEWIEVATFGVYSPIALAKYGIDVPVMNLGLGVERLAMIIYGYEDVREMVYPQFYDNVLSDREIAGMIRIDKLPITNELYALTDELIDLCIANKDKESPCSVELKKEINFNKTKKTIKIRIFENEEGKKLLGPSILNEVYVYDSNVYGIPQSFEGVKKEYVDILKKAKEEGVPTGIRYIDGICYKITAKIEDMLVTNQKNAKIRVPIVRSLSDINLKIDELALRQIMGRNRVIDVRGPVFLSAEIEIK</sequence>
<dbReference type="KEGG" id="mig:Metig_1346"/>
<dbReference type="GO" id="GO:0005524">
    <property type="term" value="F:ATP binding"/>
    <property type="evidence" value="ECO:0007669"/>
    <property type="project" value="UniProtKB-UniRule"/>
</dbReference>
<dbReference type="GO" id="GO:0043816">
    <property type="term" value="F:phosphoserine-tRNA(Cys) ligase activity"/>
    <property type="evidence" value="ECO:0007669"/>
    <property type="project" value="UniProtKB-EC"/>
</dbReference>
<dbReference type="GeneID" id="10644209"/>
<dbReference type="Gene3D" id="3.30.930.10">
    <property type="entry name" value="Bira Bifunctional Protein, Domain 2"/>
    <property type="match status" value="1"/>
</dbReference>
<evidence type="ECO:0000256" key="5">
    <source>
        <dbReference type="ARBA" id="ARBA00023146"/>
    </source>
</evidence>
<evidence type="ECO:0000256" key="9">
    <source>
        <dbReference type="ARBA" id="ARBA00065812"/>
    </source>
</evidence>
<dbReference type="RefSeq" id="WP_013799478.1">
    <property type="nucleotide sequence ID" value="NC_015562.1"/>
</dbReference>
<dbReference type="HOGENOM" id="CLU_506822_0_0_2"/>
<keyword evidence="13" id="KW-1185">Reference proteome</keyword>
<dbReference type="InterPro" id="IPR002319">
    <property type="entry name" value="Phenylalanyl-tRNA_Synthase"/>
</dbReference>